<evidence type="ECO:0000313" key="2">
    <source>
        <dbReference type="Proteomes" id="UP001162992"/>
    </source>
</evidence>
<gene>
    <name evidence="1" type="ORF">O6H91_16G054400</name>
</gene>
<organism evidence="1 2">
    <name type="scientific">Diphasiastrum complanatum</name>
    <name type="common">Issler's clubmoss</name>
    <name type="synonym">Lycopodium complanatum</name>
    <dbReference type="NCBI Taxonomy" id="34168"/>
    <lineage>
        <taxon>Eukaryota</taxon>
        <taxon>Viridiplantae</taxon>
        <taxon>Streptophyta</taxon>
        <taxon>Embryophyta</taxon>
        <taxon>Tracheophyta</taxon>
        <taxon>Lycopodiopsida</taxon>
        <taxon>Lycopodiales</taxon>
        <taxon>Lycopodiaceae</taxon>
        <taxon>Lycopodioideae</taxon>
        <taxon>Diphasiastrum</taxon>
    </lineage>
</organism>
<sequence>MAAKYSRLEDVSMFKDTALDASDLCTDTNGSKNAAPSSLPLNLISYDGVGRLFVWNSKQKLLHYVDVYHSSSLDVSTSEPAYLAATQQFKTMKLSREVNFQVRCLKFNRNGQALLLVGDGAMMMVEVVPQLSTFTTSSPSEICRAVIVGDETVFSPRNGRSLRILHVAWHAYSDTHVGVLSSDGVFRLFDLSQDTAIAEQEYHLQVGFTGKNSSNGFSRVVSFAFGGEHLWDRFTVFFLFMDGCIYALCPIVPFGSVFNFSGIEELKKDAGQLSSDLSIPNSTVAGNASRPAAWLEAVFPDLCNEPSISSVEVGASSVLKACAYVPLDASLDLQGPFPTVWGENLTSDKYVPSNHLPAAANLSYNNVGKDSILAVNLRDGQLLLYALADEVQPMWNMDGTSRVVVDDDGHLLSAAMLVETRDVSNKPRSMRATNTNVEQIHIGDAGLTGQPPPLLKLARVDLALEKRVLETAPLSVLMDPVVPERLYCYHAAGVDVILLQWLPFSDQYTRRTTPGVPPVVFPVLDIRAPGDVLLLPMLGVTTILDILGETWLAAVTPSGKAVVIEMDGHRILPTHCFEGAQESEQEKKLNDAAAGTGTFPLISAELLRGPKDIHIPQVTSSGSPLTLSTIEGRTLLHDQCKLLREKYIEYAHRMYVELSSHGIRLDAVLQDLHKQLHHVQETLKQAQVTSNSFSAKVQQAFDKNRRLHERIKKFSMLPGVRLKPLTAAEQIFKAELDTMQFQDLDMLRSAVDVLSVRAERIANSQKKHQQRSSYSSQYLQASKINVPDFQMRRLKQAVDQLTQVVDTTSNHTKVVEEEVKHREVMANRRLK</sequence>
<keyword evidence="2" id="KW-1185">Reference proteome</keyword>
<dbReference type="Proteomes" id="UP001162992">
    <property type="component" value="Chromosome 16"/>
</dbReference>
<accession>A0ACC2BCK6</accession>
<protein>
    <submittedName>
        <fullName evidence="1">Uncharacterized protein</fullName>
    </submittedName>
</protein>
<evidence type="ECO:0000313" key="1">
    <source>
        <dbReference type="EMBL" id="KAJ7527440.1"/>
    </source>
</evidence>
<proteinExistence type="predicted"/>
<name>A0ACC2BCK6_DIPCM</name>
<comment type="caution">
    <text evidence="1">The sequence shown here is derived from an EMBL/GenBank/DDBJ whole genome shotgun (WGS) entry which is preliminary data.</text>
</comment>
<reference evidence="2" key="1">
    <citation type="journal article" date="2024" name="Proc. Natl. Acad. Sci. U.S.A.">
        <title>Extraordinary preservation of gene collinearity over three hundred million years revealed in homosporous lycophytes.</title>
        <authorList>
            <person name="Li C."/>
            <person name="Wickell D."/>
            <person name="Kuo L.Y."/>
            <person name="Chen X."/>
            <person name="Nie B."/>
            <person name="Liao X."/>
            <person name="Peng D."/>
            <person name="Ji J."/>
            <person name="Jenkins J."/>
            <person name="Williams M."/>
            <person name="Shu S."/>
            <person name="Plott C."/>
            <person name="Barry K."/>
            <person name="Rajasekar S."/>
            <person name="Grimwood J."/>
            <person name="Han X."/>
            <person name="Sun S."/>
            <person name="Hou Z."/>
            <person name="He W."/>
            <person name="Dai G."/>
            <person name="Sun C."/>
            <person name="Schmutz J."/>
            <person name="Leebens-Mack J.H."/>
            <person name="Li F.W."/>
            <person name="Wang L."/>
        </authorList>
    </citation>
    <scope>NUCLEOTIDE SEQUENCE [LARGE SCALE GENOMIC DNA]</scope>
    <source>
        <strain evidence="2">cv. PW_Plant_1</strain>
    </source>
</reference>
<dbReference type="EMBL" id="CM055107">
    <property type="protein sequence ID" value="KAJ7527440.1"/>
    <property type="molecule type" value="Genomic_DNA"/>
</dbReference>